<dbReference type="Gene3D" id="1.25.40.290">
    <property type="entry name" value="ARM repeat domains"/>
    <property type="match status" value="1"/>
</dbReference>
<dbReference type="AlphaFoldDB" id="A0A318N867"/>
<reference evidence="1 2" key="1">
    <citation type="submission" date="2018-05" db="EMBL/GenBank/DDBJ databases">
        <title>Reference genomes for bee gut microbiota database.</title>
        <authorList>
            <person name="Ellegaard K.M."/>
        </authorList>
    </citation>
    <scope>NUCLEOTIDE SEQUENCE [LARGE SCALE GENOMIC DNA]</scope>
    <source>
        <strain evidence="1 2">ESL0167</strain>
    </source>
</reference>
<organism evidence="1 2">
    <name type="scientific">Frischella perrara</name>
    <dbReference type="NCBI Taxonomy" id="1267021"/>
    <lineage>
        <taxon>Bacteria</taxon>
        <taxon>Pseudomonadati</taxon>
        <taxon>Pseudomonadota</taxon>
        <taxon>Gammaproteobacteria</taxon>
        <taxon>Orbales</taxon>
        <taxon>Orbaceae</taxon>
        <taxon>Frischella</taxon>
    </lineage>
</organism>
<dbReference type="InterPro" id="IPR016024">
    <property type="entry name" value="ARM-type_fold"/>
</dbReference>
<comment type="caution">
    <text evidence="1">The sequence shown here is derived from an EMBL/GenBank/DDBJ whole genome shotgun (WGS) entry which is preliminary data.</text>
</comment>
<evidence type="ECO:0000313" key="1">
    <source>
        <dbReference type="EMBL" id="PXY95178.1"/>
    </source>
</evidence>
<proteinExistence type="predicted"/>
<protein>
    <submittedName>
        <fullName evidence="1">DNA alkylation repair protein</fullName>
    </submittedName>
</protein>
<name>A0A318N867_FRIPE</name>
<dbReference type="Proteomes" id="UP000247838">
    <property type="component" value="Unassembled WGS sequence"/>
</dbReference>
<gene>
    <name evidence="1" type="ORF">DKK76_06945</name>
</gene>
<dbReference type="Pfam" id="PF08713">
    <property type="entry name" value="DNA_alkylation"/>
    <property type="match status" value="1"/>
</dbReference>
<sequence>MKRIEILNNGLDATTNLNECLQIDQEHLFRVVLTPFCNEQLLNKMLSDITVNNTSSGILSRMKIIGKVLADTFTGSKIEEDIYHYLSQHISDTVRGWACFLLAQKEPSLSLQELLIHIQSYAKDTHFGVREWAWMAVREKLSSDLTFSIQLLSTWIIDPNPFVRRFAVECLRPRGVWCKHITELKTHPEIALSLLEPLKNEPEKYVQDSVANWLNDASKTQPNWVSDLCSQWLSESDTAFTQRIVKKAMRTINKPKKEK</sequence>
<dbReference type="EMBL" id="QGLM01000014">
    <property type="protein sequence ID" value="PXY95178.1"/>
    <property type="molecule type" value="Genomic_DNA"/>
</dbReference>
<dbReference type="SUPFAM" id="SSF48371">
    <property type="entry name" value="ARM repeat"/>
    <property type="match status" value="1"/>
</dbReference>
<evidence type="ECO:0000313" key="2">
    <source>
        <dbReference type="Proteomes" id="UP000247838"/>
    </source>
</evidence>
<dbReference type="InterPro" id="IPR014825">
    <property type="entry name" value="DNA_alkylation"/>
</dbReference>
<accession>A0A318N867</accession>
<dbReference type="RefSeq" id="WP_110443697.1">
    <property type="nucleotide sequence ID" value="NZ_QGLM01000014.1"/>
</dbReference>